<dbReference type="RefSeq" id="WP_096054909.1">
    <property type="nucleotide sequence ID" value="NZ_CP023344.1"/>
</dbReference>
<dbReference type="Pfam" id="PF02563">
    <property type="entry name" value="Poly_export"/>
    <property type="match status" value="1"/>
</dbReference>
<dbReference type="InterPro" id="IPR003715">
    <property type="entry name" value="Poly_export_N"/>
</dbReference>
<reference evidence="4 5" key="1">
    <citation type="submission" date="2017-09" db="EMBL/GenBank/DDBJ databases">
        <title>Complete genome sequence of Verrucomicrobial strain HZ-65, isolated from freshwater.</title>
        <authorList>
            <person name="Choi A."/>
        </authorList>
    </citation>
    <scope>NUCLEOTIDE SEQUENCE [LARGE SCALE GENOMIC DNA]</scope>
    <source>
        <strain evidence="4 5">HZ-65</strain>
    </source>
</reference>
<protein>
    <submittedName>
        <fullName evidence="4">Sugar transporter</fullName>
    </submittedName>
</protein>
<proteinExistence type="predicted"/>
<evidence type="ECO:0000313" key="5">
    <source>
        <dbReference type="Proteomes" id="UP000217265"/>
    </source>
</evidence>
<dbReference type="GO" id="GO:0015159">
    <property type="term" value="F:polysaccharide transmembrane transporter activity"/>
    <property type="evidence" value="ECO:0007669"/>
    <property type="project" value="InterPro"/>
</dbReference>
<keyword evidence="4" id="KW-0813">Transport</keyword>
<keyword evidence="1 2" id="KW-0732">Signal</keyword>
<organism evidence="4 5">
    <name type="scientific">Nibricoccus aquaticus</name>
    <dbReference type="NCBI Taxonomy" id="2576891"/>
    <lineage>
        <taxon>Bacteria</taxon>
        <taxon>Pseudomonadati</taxon>
        <taxon>Verrucomicrobiota</taxon>
        <taxon>Opitutia</taxon>
        <taxon>Opitutales</taxon>
        <taxon>Opitutaceae</taxon>
        <taxon>Nibricoccus</taxon>
    </lineage>
</organism>
<feature type="domain" description="Polysaccharide export protein N-terminal" evidence="3">
    <location>
        <begin position="52"/>
        <end position="127"/>
    </location>
</feature>
<accession>A0A290Q4R1</accession>
<dbReference type="EMBL" id="CP023344">
    <property type="protein sequence ID" value="ATC63277.1"/>
    <property type="molecule type" value="Genomic_DNA"/>
</dbReference>
<dbReference type="AlphaFoldDB" id="A0A290Q4R1"/>
<dbReference type="Proteomes" id="UP000217265">
    <property type="component" value="Chromosome"/>
</dbReference>
<evidence type="ECO:0000256" key="1">
    <source>
        <dbReference type="ARBA" id="ARBA00022729"/>
    </source>
</evidence>
<feature type="chain" id="PRO_5012741874" evidence="2">
    <location>
        <begin position="23"/>
        <end position="224"/>
    </location>
</feature>
<dbReference type="Gene3D" id="3.10.560.10">
    <property type="entry name" value="Outer membrane lipoprotein wza domain like"/>
    <property type="match status" value="1"/>
</dbReference>
<keyword evidence="5" id="KW-1185">Reference proteome</keyword>
<evidence type="ECO:0000256" key="2">
    <source>
        <dbReference type="SAM" id="SignalP"/>
    </source>
</evidence>
<evidence type="ECO:0000313" key="4">
    <source>
        <dbReference type="EMBL" id="ATC63277.1"/>
    </source>
</evidence>
<keyword evidence="4" id="KW-0762">Sugar transport</keyword>
<gene>
    <name evidence="4" type="ORF">CMV30_04520</name>
</gene>
<evidence type="ECO:0000259" key="3">
    <source>
        <dbReference type="Pfam" id="PF02563"/>
    </source>
</evidence>
<sequence length="224" mass="24674">MSSSRLSLIALACLLIGATAHAQDNSKTGKNTTAASKNTAAKDSSAPLIMATDPGYRLSLGDEISIGVHGEDDMSTAERIDKKGTVRIPYVNEITLADKTVREAENYIEQVLIERKLFKKPLVSITVRDYATNEVTLTGRGVRQGVFPLPKEVASIEIVELMTRYGGFTANAKSNDVKVYHKDETGREQVTSVDVEAMMENRKNALKSFPIYPGDRIYVDERLF</sequence>
<dbReference type="PANTHER" id="PTHR33619">
    <property type="entry name" value="POLYSACCHARIDE EXPORT PROTEIN GFCE-RELATED"/>
    <property type="match status" value="1"/>
</dbReference>
<dbReference type="OrthoDB" id="189958at2"/>
<name>A0A290Q4R1_9BACT</name>
<feature type="signal peptide" evidence="2">
    <location>
        <begin position="1"/>
        <end position="22"/>
    </location>
</feature>
<dbReference type="InterPro" id="IPR049712">
    <property type="entry name" value="Poly_export"/>
</dbReference>
<dbReference type="KEGG" id="vbh:CMV30_04520"/>
<dbReference type="PANTHER" id="PTHR33619:SF3">
    <property type="entry name" value="POLYSACCHARIDE EXPORT PROTEIN GFCE-RELATED"/>
    <property type="match status" value="1"/>
</dbReference>